<keyword evidence="8" id="KW-0411">Iron-sulfur</keyword>
<evidence type="ECO:0000256" key="3">
    <source>
        <dbReference type="ARBA" id="ARBA00022505"/>
    </source>
</evidence>
<dbReference type="Proteomes" id="UP001235344">
    <property type="component" value="Chromosome"/>
</dbReference>
<dbReference type="InterPro" id="IPR006656">
    <property type="entry name" value="Mopterin_OxRdtase"/>
</dbReference>
<dbReference type="InterPro" id="IPR006963">
    <property type="entry name" value="Mopterin_OxRdtase_4Fe-4S_dom"/>
</dbReference>
<dbReference type="PROSITE" id="PS51669">
    <property type="entry name" value="4FE4S_MOW_BIS_MGD"/>
    <property type="match status" value="1"/>
</dbReference>
<gene>
    <name evidence="10" type="ORF">B6N23_00260</name>
</gene>
<dbReference type="RefSeq" id="WP_305501084.1">
    <property type="nucleotide sequence ID" value="NZ_CP131913.1"/>
</dbReference>
<dbReference type="PANTHER" id="PTHR43742">
    <property type="entry name" value="TRIMETHYLAMINE-N-OXIDE REDUCTASE"/>
    <property type="match status" value="1"/>
</dbReference>
<dbReference type="Pfam" id="PF00384">
    <property type="entry name" value="Molybdopterin"/>
    <property type="match status" value="1"/>
</dbReference>
<dbReference type="Pfam" id="PF04879">
    <property type="entry name" value="Molybdop_Fe4S4"/>
    <property type="match status" value="1"/>
</dbReference>
<evidence type="ECO:0000256" key="7">
    <source>
        <dbReference type="ARBA" id="ARBA00023004"/>
    </source>
</evidence>
<comment type="cofactor">
    <cofactor evidence="1">
        <name>Mo-bis(molybdopterin guanine dinucleotide)</name>
        <dbReference type="ChEBI" id="CHEBI:60539"/>
    </cofactor>
</comment>
<dbReference type="InterPro" id="IPR006311">
    <property type="entry name" value="TAT_signal"/>
</dbReference>
<dbReference type="Gene3D" id="3.40.228.10">
    <property type="entry name" value="Dimethylsulfoxide Reductase, domain 2"/>
    <property type="match status" value="1"/>
</dbReference>
<evidence type="ECO:0000256" key="5">
    <source>
        <dbReference type="ARBA" id="ARBA00022729"/>
    </source>
</evidence>
<evidence type="ECO:0000256" key="4">
    <source>
        <dbReference type="ARBA" id="ARBA00022723"/>
    </source>
</evidence>
<keyword evidence="5" id="KW-0732">Signal</keyword>
<dbReference type="Pfam" id="PF01568">
    <property type="entry name" value="Molydop_binding"/>
    <property type="match status" value="1"/>
</dbReference>
<dbReference type="PANTHER" id="PTHR43742:SF6">
    <property type="entry name" value="OXIDOREDUCTASE YYAE-RELATED"/>
    <property type="match status" value="1"/>
</dbReference>
<name>A0ABY9H4M8_9GAMM</name>
<dbReference type="Gene3D" id="2.40.40.20">
    <property type="match status" value="1"/>
</dbReference>
<comment type="similarity">
    <text evidence="2">Belongs to the prokaryotic molybdopterin-containing oxidoreductase family.</text>
</comment>
<proteinExistence type="inferred from homology"/>
<protein>
    <submittedName>
        <fullName evidence="10">Molybdopterin-dependent oxidoreductase</fullName>
    </submittedName>
</protein>
<evidence type="ECO:0000313" key="11">
    <source>
        <dbReference type="Proteomes" id="UP001235344"/>
    </source>
</evidence>
<keyword evidence="11" id="KW-1185">Reference proteome</keyword>
<keyword evidence="6" id="KW-0560">Oxidoreductase</keyword>
<reference evidence="10 11" key="1">
    <citation type="submission" date="2023-08" db="EMBL/GenBank/DDBJ databases">
        <title>Transcriptome Analysis of Halomonas alkalicola CICC 11012s to Identify the Genes Involved in Alkaline Tolerances.</title>
        <authorList>
            <person name="Zhai L."/>
        </authorList>
    </citation>
    <scope>NUCLEOTIDE SEQUENCE [LARGE SCALE GENOMIC DNA]</scope>
    <source>
        <strain evidence="10 11">CICC 11012s</strain>
    </source>
</reference>
<dbReference type="PROSITE" id="PS51318">
    <property type="entry name" value="TAT"/>
    <property type="match status" value="1"/>
</dbReference>
<sequence length="849" mass="95793">MTSASRRNFIKGSLAVLAAGGMINPFSRTSAALAALVQTDARPWEQTMRDKFLGETKFRAVNMPNCTGACGWNVFVKDGIVQRVEPPLDYPDDEYNPRGCMKGQTYHRRVYGADRVKYPMRRVGGRGAGVWERLSWDEAFDYIASELKRISEKYGSETIWLYPPVPATGLVKQGAGERFASVNSFGIGTFFNWYGDLPLNQPITWNVKSEEHEFRDALNTKYAIIWGSDMFQTRMPDAHFFTDIRAKGVKIVYIAPYYDPTASGVDEWVKLRPGTDAALALGMCHVVVKKGLTDEAHIRRTTSGPLLIRDDNGKYLKASDVDPEGDSDTFMVLDPNSETPVPDVYFSDEPPLTGSWSVKLANGETISCSTSHTLFLKTLDEHDPETVFEITGVPVEVIERIAVEYASADPASIWTGTGINHWYHGDLMGRCVIALGCLTGNIGKQGGGVSPWSGQHKVRIDPTEYLHPKKNEDGSERYRPLPLDTTYVVQGPTETMAEKEKYWRQVRCIWAAGGNLFGQASDQAKFSKILQDEIEFIVSPEIQMSTTAQLADIVLPIVSWYELPMDLVTTPAHPYIQLHEGALKPMYEAKSDIEVYYEVSKRLGTGDIFEYNHPEQVVDLLLKTGGPLVEGITLDRIKKERVIKVNMLSDTYVPFTEEVQGKKKFTTASGRQELYKDEDRFIEYGEQLPIHKEPKTATPYGPSKVWREAKKERNPLMQSYPLVYHARHTRWSVHSSWRTTEILLKLDDIGEPLLELNYEEAAKRGLEAGSYAMAYNQHGYVKAKVKIRESVPPGAVVIYFGWQRQQIREGHWNSLSHNPINPIHEIYFEPNFWGPVSGHFDQICEVTKA</sequence>
<keyword evidence="3" id="KW-0500">Molybdenum</keyword>
<evidence type="ECO:0000256" key="6">
    <source>
        <dbReference type="ARBA" id="ARBA00023002"/>
    </source>
</evidence>
<dbReference type="EMBL" id="CP131913">
    <property type="protein sequence ID" value="WLI73426.1"/>
    <property type="molecule type" value="Genomic_DNA"/>
</dbReference>
<evidence type="ECO:0000259" key="9">
    <source>
        <dbReference type="PROSITE" id="PS51669"/>
    </source>
</evidence>
<keyword evidence="7" id="KW-0408">Iron</keyword>
<feature type="domain" description="4Fe-4S Mo/W bis-MGD-type" evidence="9">
    <location>
        <begin position="55"/>
        <end position="114"/>
    </location>
</feature>
<dbReference type="Gene3D" id="3.40.50.12440">
    <property type="match status" value="2"/>
</dbReference>
<keyword evidence="4" id="KW-0479">Metal-binding</keyword>
<evidence type="ECO:0000256" key="8">
    <source>
        <dbReference type="ARBA" id="ARBA00023014"/>
    </source>
</evidence>
<evidence type="ECO:0000256" key="1">
    <source>
        <dbReference type="ARBA" id="ARBA00001942"/>
    </source>
</evidence>
<dbReference type="InterPro" id="IPR050612">
    <property type="entry name" value="Prok_Mopterin_Oxidored"/>
</dbReference>
<dbReference type="InterPro" id="IPR009010">
    <property type="entry name" value="Asp_de-COase-like_dom_sf"/>
</dbReference>
<evidence type="ECO:0000256" key="2">
    <source>
        <dbReference type="ARBA" id="ARBA00010312"/>
    </source>
</evidence>
<organism evidence="10 11">
    <name type="scientific">Halomonas alkalicola</name>
    <dbReference type="NCBI Taxonomy" id="1930622"/>
    <lineage>
        <taxon>Bacteria</taxon>
        <taxon>Pseudomonadati</taxon>
        <taxon>Pseudomonadota</taxon>
        <taxon>Gammaproteobacteria</taxon>
        <taxon>Oceanospirillales</taxon>
        <taxon>Halomonadaceae</taxon>
        <taxon>Halomonas</taxon>
    </lineage>
</organism>
<dbReference type="SUPFAM" id="SSF50692">
    <property type="entry name" value="ADC-like"/>
    <property type="match status" value="1"/>
</dbReference>
<dbReference type="SUPFAM" id="SSF53706">
    <property type="entry name" value="Formate dehydrogenase/DMSO reductase, domains 1-3"/>
    <property type="match status" value="1"/>
</dbReference>
<evidence type="ECO:0000313" key="10">
    <source>
        <dbReference type="EMBL" id="WLI73426.1"/>
    </source>
</evidence>
<dbReference type="InterPro" id="IPR006657">
    <property type="entry name" value="MoPterin_dinucl-bd_dom"/>
</dbReference>
<dbReference type="Gene3D" id="3.40.50.740">
    <property type="match status" value="1"/>
</dbReference>
<accession>A0ABY9H4M8</accession>